<protein>
    <recommendedName>
        <fullName evidence="8">Phosphatidic acid phosphatase type 2/haloperoxidase domain-containing protein</fullName>
    </recommendedName>
</protein>
<dbReference type="Gene3D" id="1.20.144.10">
    <property type="entry name" value="Phosphatidic acid phosphatase type 2/haloperoxidase"/>
    <property type="match status" value="1"/>
</dbReference>
<dbReference type="OMA" id="GKEESKW"/>
<keyword evidence="4 7" id="KW-1133">Transmembrane helix</keyword>
<evidence type="ECO:0000256" key="7">
    <source>
        <dbReference type="SAM" id="Phobius"/>
    </source>
</evidence>
<comment type="similarity">
    <text evidence="2">Belongs to the PA-phosphatase related phosphoesterase family.</text>
</comment>
<dbReference type="InParanoid" id="B4NIF8"/>
<dbReference type="InterPro" id="IPR043216">
    <property type="entry name" value="PAP-like"/>
</dbReference>
<evidence type="ECO:0000313" key="9">
    <source>
        <dbReference type="EMBL" id="EDW84781.1"/>
    </source>
</evidence>
<evidence type="ECO:0000256" key="3">
    <source>
        <dbReference type="ARBA" id="ARBA00022692"/>
    </source>
</evidence>
<keyword evidence="5 7" id="KW-0472">Membrane</keyword>
<dbReference type="AlphaFoldDB" id="B4NIF8"/>
<dbReference type="GO" id="GO:0006644">
    <property type="term" value="P:phospholipid metabolic process"/>
    <property type="evidence" value="ECO:0007669"/>
    <property type="project" value="UniProtKB-UniPathway"/>
</dbReference>
<keyword evidence="10" id="KW-1185">Reference proteome</keyword>
<dbReference type="InterPro" id="IPR000326">
    <property type="entry name" value="PAP2/HPO"/>
</dbReference>
<dbReference type="PANTHER" id="PTHR10165">
    <property type="entry name" value="LIPID PHOSPHATE PHOSPHATASE"/>
    <property type="match status" value="1"/>
</dbReference>
<feature type="transmembrane region" description="Helical" evidence="7">
    <location>
        <begin position="229"/>
        <end position="248"/>
    </location>
</feature>
<feature type="transmembrane region" description="Helical" evidence="7">
    <location>
        <begin position="260"/>
        <end position="277"/>
    </location>
</feature>
<dbReference type="Pfam" id="PF01569">
    <property type="entry name" value="PAP2"/>
    <property type="match status" value="1"/>
</dbReference>
<evidence type="ECO:0000256" key="1">
    <source>
        <dbReference type="ARBA" id="ARBA00004141"/>
    </source>
</evidence>
<accession>B4NIF8</accession>
<dbReference type="OrthoDB" id="10030083at2759"/>
<evidence type="ECO:0000256" key="5">
    <source>
        <dbReference type="ARBA" id="ARBA00023136"/>
    </source>
</evidence>
<organism evidence="9 10">
    <name type="scientific">Drosophila willistoni</name>
    <name type="common">Fruit fly</name>
    <dbReference type="NCBI Taxonomy" id="7260"/>
    <lineage>
        <taxon>Eukaryota</taxon>
        <taxon>Metazoa</taxon>
        <taxon>Ecdysozoa</taxon>
        <taxon>Arthropoda</taxon>
        <taxon>Hexapoda</taxon>
        <taxon>Insecta</taxon>
        <taxon>Pterygota</taxon>
        <taxon>Neoptera</taxon>
        <taxon>Endopterygota</taxon>
        <taxon>Diptera</taxon>
        <taxon>Brachycera</taxon>
        <taxon>Muscomorpha</taxon>
        <taxon>Ephydroidea</taxon>
        <taxon>Drosophilidae</taxon>
        <taxon>Drosophila</taxon>
        <taxon>Sophophora</taxon>
    </lineage>
</organism>
<dbReference type="SMART" id="SM00014">
    <property type="entry name" value="acidPPc"/>
    <property type="match status" value="1"/>
</dbReference>
<name>B4NIF8_DROWI</name>
<evidence type="ECO:0000313" key="10">
    <source>
        <dbReference type="Proteomes" id="UP000007798"/>
    </source>
</evidence>
<keyword evidence="3 7" id="KW-0812">Transmembrane</keyword>
<dbReference type="InterPro" id="IPR036938">
    <property type="entry name" value="PAP2/HPO_sf"/>
</dbReference>
<sequence length="357" mass="40619">MSSLSAASRLKSSTHHRRSQSESSAEDYGAVQNGNGHGNGMWRNELHLETESDVAQPIKGKKATDHTSIRYEKISDLVDVVARIAIVLIFIKLETMTAFKREIHAEELWLYKNPRRPDYVKGEVLLFWVIAAPFLVTLFFLAWTRNRRDFRAASWSWTLALCLNAIPTSLLKVTVGRPRPDYFYRCFPDGIMVLNETITGSSILDFNCTGRLSDINEGRKSFPSGHSSFAFASFGFIAYYVGAKLHAFDVRGRGHTWRQLIPTVPFIIAALVAISRTCDYHHHWQDVTVGGVIGLLAGYISYRQYYPSIFSPEAGTPFNRWSQTSKHHYNQQEKYNIQEDHHGDNNEDMLKRPLLSG</sequence>
<evidence type="ECO:0000256" key="4">
    <source>
        <dbReference type="ARBA" id="ARBA00022989"/>
    </source>
</evidence>
<dbReference type="GO" id="GO:0016020">
    <property type="term" value="C:membrane"/>
    <property type="evidence" value="ECO:0007669"/>
    <property type="project" value="UniProtKB-SubCell"/>
</dbReference>
<dbReference type="PhylomeDB" id="B4NIF8"/>
<evidence type="ECO:0000256" key="6">
    <source>
        <dbReference type="SAM" id="MobiDB-lite"/>
    </source>
</evidence>
<feature type="compositionally biased region" description="Low complexity" evidence="6">
    <location>
        <begin position="1"/>
        <end position="11"/>
    </location>
</feature>
<dbReference type="PANTHER" id="PTHR10165:SF35">
    <property type="entry name" value="RE23632P"/>
    <property type="match status" value="1"/>
</dbReference>
<evidence type="ECO:0000259" key="8">
    <source>
        <dbReference type="SMART" id="SM00014"/>
    </source>
</evidence>
<dbReference type="GO" id="GO:0046839">
    <property type="term" value="P:phospholipid dephosphorylation"/>
    <property type="evidence" value="ECO:0007669"/>
    <property type="project" value="TreeGrafter"/>
</dbReference>
<dbReference type="KEGG" id="dwi:6650163"/>
<proteinExistence type="inferred from homology"/>
<feature type="transmembrane region" description="Helical" evidence="7">
    <location>
        <begin position="125"/>
        <end position="143"/>
    </location>
</feature>
<dbReference type="STRING" id="7260.B4NIF8"/>
<dbReference type="FunCoup" id="B4NIF8">
    <property type="interactions" value="295"/>
</dbReference>
<dbReference type="SUPFAM" id="SSF48317">
    <property type="entry name" value="Acid phosphatase/Vanadium-dependent haloperoxidase"/>
    <property type="match status" value="1"/>
</dbReference>
<dbReference type="CDD" id="cd03390">
    <property type="entry name" value="PAP2_containing_1_like"/>
    <property type="match status" value="1"/>
</dbReference>
<dbReference type="Proteomes" id="UP000007798">
    <property type="component" value="Unassembled WGS sequence"/>
</dbReference>
<dbReference type="UniPathway" id="UPA00085"/>
<gene>
    <name evidence="9" type="primary">Dwil\GK14299</name>
    <name evidence="9" type="ORF">Dwil_GK14299</name>
</gene>
<feature type="region of interest" description="Disordered" evidence="6">
    <location>
        <begin position="1"/>
        <end position="34"/>
    </location>
</feature>
<reference evidence="9 10" key="1">
    <citation type="journal article" date="2007" name="Nature">
        <title>Evolution of genes and genomes on the Drosophila phylogeny.</title>
        <authorList>
            <consortium name="Drosophila 12 Genomes Consortium"/>
            <person name="Clark A.G."/>
            <person name="Eisen M.B."/>
            <person name="Smith D.R."/>
            <person name="Bergman C.M."/>
            <person name="Oliver B."/>
            <person name="Markow T.A."/>
            <person name="Kaufman T.C."/>
            <person name="Kellis M."/>
            <person name="Gelbart W."/>
            <person name="Iyer V.N."/>
            <person name="Pollard D.A."/>
            <person name="Sackton T.B."/>
            <person name="Larracuente A.M."/>
            <person name="Singh N.D."/>
            <person name="Abad J.P."/>
            <person name="Abt D.N."/>
            <person name="Adryan B."/>
            <person name="Aguade M."/>
            <person name="Akashi H."/>
            <person name="Anderson W.W."/>
            <person name="Aquadro C.F."/>
            <person name="Ardell D.H."/>
            <person name="Arguello R."/>
            <person name="Artieri C.G."/>
            <person name="Barbash D.A."/>
            <person name="Barker D."/>
            <person name="Barsanti P."/>
            <person name="Batterham P."/>
            <person name="Batzoglou S."/>
            <person name="Begun D."/>
            <person name="Bhutkar A."/>
            <person name="Blanco E."/>
            <person name="Bosak S.A."/>
            <person name="Bradley R.K."/>
            <person name="Brand A.D."/>
            <person name="Brent M.R."/>
            <person name="Brooks A.N."/>
            <person name="Brown R.H."/>
            <person name="Butlin R.K."/>
            <person name="Caggese C."/>
            <person name="Calvi B.R."/>
            <person name="Bernardo de Carvalho A."/>
            <person name="Caspi A."/>
            <person name="Castrezana S."/>
            <person name="Celniker S.E."/>
            <person name="Chang J.L."/>
            <person name="Chapple C."/>
            <person name="Chatterji S."/>
            <person name="Chinwalla A."/>
            <person name="Civetta A."/>
            <person name="Clifton S.W."/>
            <person name="Comeron J.M."/>
            <person name="Costello J.C."/>
            <person name="Coyne J.A."/>
            <person name="Daub J."/>
            <person name="David R.G."/>
            <person name="Delcher A.L."/>
            <person name="Delehaunty K."/>
            <person name="Do C.B."/>
            <person name="Ebling H."/>
            <person name="Edwards K."/>
            <person name="Eickbush T."/>
            <person name="Evans J.D."/>
            <person name="Filipski A."/>
            <person name="Findeiss S."/>
            <person name="Freyhult E."/>
            <person name="Fulton L."/>
            <person name="Fulton R."/>
            <person name="Garcia A.C."/>
            <person name="Gardiner A."/>
            <person name="Garfield D.A."/>
            <person name="Garvin B.E."/>
            <person name="Gibson G."/>
            <person name="Gilbert D."/>
            <person name="Gnerre S."/>
            <person name="Godfrey J."/>
            <person name="Good R."/>
            <person name="Gotea V."/>
            <person name="Gravely B."/>
            <person name="Greenberg A.J."/>
            <person name="Griffiths-Jones S."/>
            <person name="Gross S."/>
            <person name="Guigo R."/>
            <person name="Gustafson E.A."/>
            <person name="Haerty W."/>
            <person name="Hahn M.W."/>
            <person name="Halligan D.L."/>
            <person name="Halpern A.L."/>
            <person name="Halter G.M."/>
            <person name="Han M.V."/>
            <person name="Heger A."/>
            <person name="Hillier L."/>
            <person name="Hinrichs A.S."/>
            <person name="Holmes I."/>
            <person name="Hoskins R.A."/>
            <person name="Hubisz M.J."/>
            <person name="Hultmark D."/>
            <person name="Huntley M.A."/>
            <person name="Jaffe D.B."/>
            <person name="Jagadeeshan S."/>
            <person name="Jeck W.R."/>
            <person name="Johnson J."/>
            <person name="Jones C.D."/>
            <person name="Jordan W.C."/>
            <person name="Karpen G.H."/>
            <person name="Kataoka E."/>
            <person name="Keightley P.D."/>
            <person name="Kheradpour P."/>
            <person name="Kirkness E.F."/>
            <person name="Koerich L.B."/>
            <person name="Kristiansen K."/>
            <person name="Kudrna D."/>
            <person name="Kulathinal R.J."/>
            <person name="Kumar S."/>
            <person name="Kwok R."/>
            <person name="Lander E."/>
            <person name="Langley C.H."/>
            <person name="Lapoint R."/>
            <person name="Lazzaro B.P."/>
            <person name="Lee S.J."/>
            <person name="Levesque L."/>
            <person name="Li R."/>
            <person name="Lin C.F."/>
            <person name="Lin M.F."/>
            <person name="Lindblad-Toh K."/>
            <person name="Llopart A."/>
            <person name="Long M."/>
            <person name="Low L."/>
            <person name="Lozovsky E."/>
            <person name="Lu J."/>
            <person name="Luo M."/>
            <person name="Machado C.A."/>
            <person name="Makalowski W."/>
            <person name="Marzo M."/>
            <person name="Matsuda M."/>
            <person name="Matzkin L."/>
            <person name="McAllister B."/>
            <person name="McBride C.S."/>
            <person name="McKernan B."/>
            <person name="McKernan K."/>
            <person name="Mendez-Lago M."/>
            <person name="Minx P."/>
            <person name="Mollenhauer M.U."/>
            <person name="Montooth K."/>
            <person name="Mount S.M."/>
            <person name="Mu X."/>
            <person name="Myers E."/>
            <person name="Negre B."/>
            <person name="Newfeld S."/>
            <person name="Nielsen R."/>
            <person name="Noor M.A."/>
            <person name="O'Grady P."/>
            <person name="Pachter L."/>
            <person name="Papaceit M."/>
            <person name="Parisi M.J."/>
            <person name="Parisi M."/>
            <person name="Parts L."/>
            <person name="Pedersen J.S."/>
            <person name="Pesole G."/>
            <person name="Phillippy A.M."/>
            <person name="Ponting C.P."/>
            <person name="Pop M."/>
            <person name="Porcelli D."/>
            <person name="Powell J.R."/>
            <person name="Prohaska S."/>
            <person name="Pruitt K."/>
            <person name="Puig M."/>
            <person name="Quesneville H."/>
            <person name="Ram K.R."/>
            <person name="Rand D."/>
            <person name="Rasmussen M.D."/>
            <person name="Reed L.K."/>
            <person name="Reenan R."/>
            <person name="Reily A."/>
            <person name="Remington K.A."/>
            <person name="Rieger T.T."/>
            <person name="Ritchie M.G."/>
            <person name="Robin C."/>
            <person name="Rogers Y.H."/>
            <person name="Rohde C."/>
            <person name="Rozas J."/>
            <person name="Rubenfield M.J."/>
            <person name="Ruiz A."/>
            <person name="Russo S."/>
            <person name="Salzberg S.L."/>
            <person name="Sanchez-Gracia A."/>
            <person name="Saranga D.J."/>
            <person name="Sato H."/>
            <person name="Schaeffer S.W."/>
            <person name="Schatz M.C."/>
            <person name="Schlenke T."/>
            <person name="Schwartz R."/>
            <person name="Segarra C."/>
            <person name="Singh R.S."/>
            <person name="Sirot L."/>
            <person name="Sirota M."/>
            <person name="Sisneros N.B."/>
            <person name="Smith C.D."/>
            <person name="Smith T.F."/>
            <person name="Spieth J."/>
            <person name="Stage D.E."/>
            <person name="Stark A."/>
            <person name="Stephan W."/>
            <person name="Strausberg R.L."/>
            <person name="Strempel S."/>
            <person name="Sturgill D."/>
            <person name="Sutton G."/>
            <person name="Sutton G.G."/>
            <person name="Tao W."/>
            <person name="Teichmann S."/>
            <person name="Tobari Y.N."/>
            <person name="Tomimura Y."/>
            <person name="Tsolas J.M."/>
            <person name="Valente V.L."/>
            <person name="Venter E."/>
            <person name="Venter J.C."/>
            <person name="Vicario S."/>
            <person name="Vieira F.G."/>
            <person name="Vilella A.J."/>
            <person name="Villasante A."/>
            <person name="Walenz B."/>
            <person name="Wang J."/>
            <person name="Wasserman M."/>
            <person name="Watts T."/>
            <person name="Wilson D."/>
            <person name="Wilson R.K."/>
            <person name="Wing R.A."/>
            <person name="Wolfner M.F."/>
            <person name="Wong A."/>
            <person name="Wong G.K."/>
            <person name="Wu C.I."/>
            <person name="Wu G."/>
            <person name="Yamamoto D."/>
            <person name="Yang H.P."/>
            <person name="Yang S.P."/>
            <person name="Yorke J.A."/>
            <person name="Yoshida K."/>
            <person name="Zdobnov E."/>
            <person name="Zhang P."/>
            <person name="Zhang Y."/>
            <person name="Zimin A.V."/>
            <person name="Baldwin J."/>
            <person name="Abdouelleil A."/>
            <person name="Abdulkadir J."/>
            <person name="Abebe A."/>
            <person name="Abera B."/>
            <person name="Abreu J."/>
            <person name="Acer S.C."/>
            <person name="Aftuck L."/>
            <person name="Alexander A."/>
            <person name="An P."/>
            <person name="Anderson E."/>
            <person name="Anderson S."/>
            <person name="Arachi H."/>
            <person name="Azer M."/>
            <person name="Bachantsang P."/>
            <person name="Barry A."/>
            <person name="Bayul T."/>
            <person name="Berlin A."/>
            <person name="Bessette D."/>
            <person name="Bloom T."/>
            <person name="Blye J."/>
            <person name="Boguslavskiy L."/>
            <person name="Bonnet C."/>
            <person name="Boukhgalter B."/>
            <person name="Bourzgui I."/>
            <person name="Brown A."/>
            <person name="Cahill P."/>
            <person name="Channer S."/>
            <person name="Cheshatsang Y."/>
            <person name="Chuda L."/>
            <person name="Citroen M."/>
            <person name="Collymore A."/>
            <person name="Cooke P."/>
            <person name="Costello M."/>
            <person name="D'Aco K."/>
            <person name="Daza R."/>
            <person name="De Haan G."/>
            <person name="DeGray S."/>
            <person name="DeMaso C."/>
            <person name="Dhargay N."/>
            <person name="Dooley K."/>
            <person name="Dooley E."/>
            <person name="Doricent M."/>
            <person name="Dorje P."/>
            <person name="Dorjee K."/>
            <person name="Dupes A."/>
            <person name="Elong R."/>
            <person name="Falk J."/>
            <person name="Farina A."/>
            <person name="Faro S."/>
            <person name="Ferguson D."/>
            <person name="Fisher S."/>
            <person name="Foley C.D."/>
            <person name="Franke A."/>
            <person name="Friedrich D."/>
            <person name="Gadbois L."/>
            <person name="Gearin G."/>
            <person name="Gearin C.R."/>
            <person name="Giannoukos G."/>
            <person name="Goode T."/>
            <person name="Graham J."/>
            <person name="Grandbois E."/>
            <person name="Grewal S."/>
            <person name="Gyaltsen K."/>
            <person name="Hafez N."/>
            <person name="Hagos B."/>
            <person name="Hall J."/>
            <person name="Henson C."/>
            <person name="Hollinger A."/>
            <person name="Honan T."/>
            <person name="Huard M.D."/>
            <person name="Hughes L."/>
            <person name="Hurhula B."/>
            <person name="Husby M.E."/>
            <person name="Kamat A."/>
            <person name="Kanga B."/>
            <person name="Kashin S."/>
            <person name="Khazanovich D."/>
            <person name="Kisner P."/>
            <person name="Lance K."/>
            <person name="Lara M."/>
            <person name="Lee W."/>
            <person name="Lennon N."/>
            <person name="Letendre F."/>
            <person name="LeVine R."/>
            <person name="Lipovsky A."/>
            <person name="Liu X."/>
            <person name="Liu J."/>
            <person name="Liu S."/>
            <person name="Lokyitsang T."/>
            <person name="Lokyitsang Y."/>
            <person name="Lubonja R."/>
            <person name="Lui A."/>
            <person name="MacDonald P."/>
            <person name="Magnisalis V."/>
            <person name="Maru K."/>
            <person name="Matthews C."/>
            <person name="McCusker W."/>
            <person name="McDonough S."/>
            <person name="Mehta T."/>
            <person name="Meldrim J."/>
            <person name="Meneus L."/>
            <person name="Mihai O."/>
            <person name="Mihalev A."/>
            <person name="Mihova T."/>
            <person name="Mittelman R."/>
            <person name="Mlenga V."/>
            <person name="Montmayeur A."/>
            <person name="Mulrain L."/>
            <person name="Navidi A."/>
            <person name="Naylor J."/>
            <person name="Negash T."/>
            <person name="Nguyen T."/>
            <person name="Nguyen N."/>
            <person name="Nicol R."/>
            <person name="Norbu C."/>
            <person name="Norbu N."/>
            <person name="Novod N."/>
            <person name="O'Neill B."/>
            <person name="Osman S."/>
            <person name="Markiewicz E."/>
            <person name="Oyono O.L."/>
            <person name="Patti C."/>
            <person name="Phunkhang P."/>
            <person name="Pierre F."/>
            <person name="Priest M."/>
            <person name="Raghuraman S."/>
            <person name="Rege F."/>
            <person name="Reyes R."/>
            <person name="Rise C."/>
            <person name="Rogov P."/>
            <person name="Ross K."/>
            <person name="Ryan E."/>
            <person name="Settipalli S."/>
            <person name="Shea T."/>
            <person name="Sherpa N."/>
            <person name="Shi L."/>
            <person name="Shih D."/>
            <person name="Sparrow T."/>
            <person name="Spaulding J."/>
            <person name="Stalker J."/>
            <person name="Stange-Thomann N."/>
            <person name="Stavropoulos S."/>
            <person name="Stone C."/>
            <person name="Strader C."/>
            <person name="Tesfaye S."/>
            <person name="Thomson T."/>
            <person name="Thoulutsang Y."/>
            <person name="Thoulutsang D."/>
            <person name="Topham K."/>
            <person name="Topping I."/>
            <person name="Tsamla T."/>
            <person name="Vassiliev H."/>
            <person name="Vo A."/>
            <person name="Wangchuk T."/>
            <person name="Wangdi T."/>
            <person name="Weiand M."/>
            <person name="Wilkinson J."/>
            <person name="Wilson A."/>
            <person name="Yadav S."/>
            <person name="Young G."/>
            <person name="Yu Q."/>
            <person name="Zembek L."/>
            <person name="Zhong D."/>
            <person name="Zimmer A."/>
            <person name="Zwirko Z."/>
            <person name="Jaffe D.B."/>
            <person name="Alvarez P."/>
            <person name="Brockman W."/>
            <person name="Butler J."/>
            <person name="Chin C."/>
            <person name="Gnerre S."/>
            <person name="Grabherr M."/>
            <person name="Kleber M."/>
            <person name="Mauceli E."/>
            <person name="MacCallum I."/>
        </authorList>
    </citation>
    <scope>NUCLEOTIDE SEQUENCE [LARGE SCALE GENOMIC DNA]</scope>
    <source>
        <strain evidence="10">Tucson 14030-0811.24</strain>
    </source>
</reference>
<feature type="transmembrane region" description="Helical" evidence="7">
    <location>
        <begin position="155"/>
        <end position="175"/>
    </location>
</feature>
<evidence type="ECO:0000256" key="2">
    <source>
        <dbReference type="ARBA" id="ARBA00008816"/>
    </source>
</evidence>
<comment type="subcellular location">
    <subcellularLocation>
        <location evidence="1">Membrane</location>
        <topology evidence="1">Multi-pass membrane protein</topology>
    </subcellularLocation>
</comment>
<dbReference type="HOGENOM" id="CLU_021458_5_4_1"/>
<dbReference type="eggNOG" id="KOG3030">
    <property type="taxonomic scope" value="Eukaryota"/>
</dbReference>
<feature type="region of interest" description="Disordered" evidence="6">
    <location>
        <begin position="336"/>
        <end position="357"/>
    </location>
</feature>
<dbReference type="GO" id="GO:0008195">
    <property type="term" value="F:phosphatidate phosphatase activity"/>
    <property type="evidence" value="ECO:0007669"/>
    <property type="project" value="TreeGrafter"/>
</dbReference>
<feature type="compositionally biased region" description="Basic and acidic residues" evidence="6">
    <location>
        <begin position="336"/>
        <end position="351"/>
    </location>
</feature>
<feature type="domain" description="Phosphatidic acid phosphatase type 2/haloperoxidase" evidence="8">
    <location>
        <begin position="152"/>
        <end position="302"/>
    </location>
</feature>
<dbReference type="EMBL" id="CH964272">
    <property type="protein sequence ID" value="EDW84781.1"/>
    <property type="molecule type" value="Genomic_DNA"/>
</dbReference>